<dbReference type="GO" id="GO:0017111">
    <property type="term" value="F:ribonucleoside triphosphate phosphatase activity"/>
    <property type="evidence" value="ECO:0007669"/>
    <property type="project" value="InterPro"/>
</dbReference>
<dbReference type="InterPro" id="IPR020922">
    <property type="entry name" value="dITP/XTP_pyrophosphatase"/>
</dbReference>
<feature type="binding site" evidence="10">
    <location>
        <begin position="181"/>
        <end position="182"/>
    </location>
    <ligand>
        <name>substrate</name>
    </ligand>
</feature>
<dbReference type="PANTHER" id="PTHR11067">
    <property type="entry name" value="INOSINE TRIPHOSPHATE PYROPHOSPHATASE/HAM1 PROTEIN"/>
    <property type="match status" value="1"/>
</dbReference>
<evidence type="ECO:0000256" key="11">
    <source>
        <dbReference type="RuleBase" id="RU003781"/>
    </source>
</evidence>
<dbReference type="EMBL" id="CP069798">
    <property type="protein sequence ID" value="QRQ82686.1"/>
    <property type="molecule type" value="Genomic_DNA"/>
</dbReference>
<keyword evidence="7 10" id="KW-0546">Nucleotide metabolism</keyword>
<reference evidence="12" key="1">
    <citation type="submission" date="2021-02" db="EMBL/GenBank/DDBJ databases">
        <title>Neisseriaceae sp. 26B isolated from the cloaca of a Common Toad-headed Turtle (Mesoclemmys nasuta).</title>
        <authorList>
            <person name="Spergser J."/>
            <person name="Busse H.-J."/>
        </authorList>
    </citation>
    <scope>NUCLEOTIDE SEQUENCE</scope>
    <source>
        <strain evidence="12">26B</strain>
    </source>
</reference>
<proteinExistence type="inferred from homology"/>
<dbReference type="Pfam" id="PF01725">
    <property type="entry name" value="Ham1p_like"/>
    <property type="match status" value="1"/>
</dbReference>
<keyword evidence="3 10" id="KW-0479">Metal-binding</keyword>
<dbReference type="GO" id="GO:0036222">
    <property type="term" value="F:XTP diphosphatase activity"/>
    <property type="evidence" value="ECO:0007669"/>
    <property type="project" value="UniProtKB-UniRule"/>
</dbReference>
<gene>
    <name evidence="12" type="primary">rdgB</name>
    <name evidence="12" type="ORF">JQU52_04675</name>
</gene>
<feature type="binding site" evidence="10">
    <location>
        <position position="69"/>
    </location>
    <ligand>
        <name>Mg(2+)</name>
        <dbReference type="ChEBI" id="CHEBI:18420"/>
    </ligand>
</feature>
<evidence type="ECO:0000313" key="12">
    <source>
        <dbReference type="EMBL" id="QRQ82686.1"/>
    </source>
</evidence>
<evidence type="ECO:0000256" key="3">
    <source>
        <dbReference type="ARBA" id="ARBA00022723"/>
    </source>
</evidence>
<evidence type="ECO:0000256" key="2">
    <source>
        <dbReference type="ARBA" id="ARBA00011738"/>
    </source>
</evidence>
<evidence type="ECO:0000256" key="6">
    <source>
        <dbReference type="ARBA" id="ARBA00022842"/>
    </source>
</evidence>
<dbReference type="Gene3D" id="3.90.950.10">
    <property type="match status" value="1"/>
</dbReference>
<evidence type="ECO:0000256" key="10">
    <source>
        <dbReference type="HAMAP-Rule" id="MF_01405"/>
    </source>
</evidence>
<comment type="similarity">
    <text evidence="1 10 11">Belongs to the HAM1 NTPase family.</text>
</comment>
<keyword evidence="4 10" id="KW-0547">Nucleotide-binding</keyword>
<comment type="cofactor">
    <cofactor evidence="10">
        <name>Mg(2+)</name>
        <dbReference type="ChEBI" id="CHEBI:18420"/>
    </cofactor>
    <text evidence="10">Binds 1 Mg(2+) ion per subunit.</text>
</comment>
<dbReference type="SUPFAM" id="SSF52972">
    <property type="entry name" value="ITPase-like"/>
    <property type="match status" value="1"/>
</dbReference>
<comment type="catalytic activity">
    <reaction evidence="10">
        <text>ITP + H2O = IMP + diphosphate + H(+)</text>
        <dbReference type="Rhea" id="RHEA:29399"/>
        <dbReference type="ChEBI" id="CHEBI:15377"/>
        <dbReference type="ChEBI" id="CHEBI:15378"/>
        <dbReference type="ChEBI" id="CHEBI:33019"/>
        <dbReference type="ChEBI" id="CHEBI:58053"/>
        <dbReference type="ChEBI" id="CHEBI:61402"/>
        <dbReference type="EC" id="3.6.1.66"/>
    </reaction>
</comment>
<evidence type="ECO:0000256" key="4">
    <source>
        <dbReference type="ARBA" id="ARBA00022741"/>
    </source>
</evidence>
<keyword evidence="6 10" id="KW-0460">Magnesium</keyword>
<dbReference type="KEGG" id="ptes:JQU52_04675"/>
<comment type="subunit">
    <text evidence="2 10">Homodimer.</text>
</comment>
<dbReference type="Proteomes" id="UP000653156">
    <property type="component" value="Chromosome"/>
</dbReference>
<dbReference type="GO" id="GO:0000166">
    <property type="term" value="F:nucleotide binding"/>
    <property type="evidence" value="ECO:0007669"/>
    <property type="project" value="UniProtKB-KW"/>
</dbReference>
<comment type="caution">
    <text evidence="10">Lacks conserved residue(s) required for the propagation of feature annotation.</text>
</comment>
<feature type="binding site" evidence="10">
    <location>
        <position position="176"/>
    </location>
    <ligand>
        <name>substrate</name>
    </ligand>
</feature>
<evidence type="ECO:0000256" key="8">
    <source>
        <dbReference type="ARBA" id="ARBA00051875"/>
    </source>
</evidence>
<dbReference type="GO" id="GO:0005829">
    <property type="term" value="C:cytosol"/>
    <property type="evidence" value="ECO:0007669"/>
    <property type="project" value="TreeGrafter"/>
</dbReference>
<dbReference type="CDD" id="cd00515">
    <property type="entry name" value="HAM1"/>
    <property type="match status" value="1"/>
</dbReference>
<comment type="catalytic activity">
    <reaction evidence="8 10">
        <text>dITP + H2O = dIMP + diphosphate + H(+)</text>
        <dbReference type="Rhea" id="RHEA:28342"/>
        <dbReference type="ChEBI" id="CHEBI:15377"/>
        <dbReference type="ChEBI" id="CHEBI:15378"/>
        <dbReference type="ChEBI" id="CHEBI:33019"/>
        <dbReference type="ChEBI" id="CHEBI:61194"/>
        <dbReference type="ChEBI" id="CHEBI:61382"/>
        <dbReference type="EC" id="3.6.1.66"/>
    </reaction>
</comment>
<dbReference type="GO" id="GO:0009117">
    <property type="term" value="P:nucleotide metabolic process"/>
    <property type="evidence" value="ECO:0007669"/>
    <property type="project" value="UniProtKB-KW"/>
</dbReference>
<dbReference type="InterPro" id="IPR029001">
    <property type="entry name" value="ITPase-like_fam"/>
</dbReference>
<evidence type="ECO:0000256" key="5">
    <source>
        <dbReference type="ARBA" id="ARBA00022801"/>
    </source>
</evidence>
<dbReference type="GO" id="GO:0009146">
    <property type="term" value="P:purine nucleoside triphosphate catabolic process"/>
    <property type="evidence" value="ECO:0007669"/>
    <property type="project" value="UniProtKB-UniRule"/>
</dbReference>
<keyword evidence="5 10" id="KW-0378">Hydrolase</keyword>
<dbReference type="AlphaFoldDB" id="A0A892ZLX3"/>
<dbReference type="PANTHER" id="PTHR11067:SF9">
    <property type="entry name" value="INOSINE TRIPHOSPHATE PYROPHOSPHATASE"/>
    <property type="match status" value="1"/>
</dbReference>
<dbReference type="RefSeq" id="WP_230339973.1">
    <property type="nucleotide sequence ID" value="NZ_CP069798.1"/>
</dbReference>
<sequence>MNKLVLASNNAGKLAELAQLLSPLNIHLQPQSAYAVPDCPEPHATFVENALAKARHASRISGLPALADDSGICAVALGGAPGVYSARFGGEEPKSDAANNAKLNAKLANQADLSVYYVCVLVLLRHADDPQPLIAEGVWHGQWQAEAAGSNGFGYDPHFYLPEHGQTAAELAAAVKNRHSHRAQALDLLLAKLAHNPLFSAA</sequence>
<evidence type="ECO:0000256" key="7">
    <source>
        <dbReference type="ARBA" id="ARBA00023080"/>
    </source>
</evidence>
<evidence type="ECO:0000256" key="1">
    <source>
        <dbReference type="ARBA" id="ARBA00008023"/>
    </source>
</evidence>
<dbReference type="FunFam" id="3.90.950.10:FF:000001">
    <property type="entry name" value="dITP/XTP pyrophosphatase"/>
    <property type="match status" value="1"/>
</dbReference>
<evidence type="ECO:0000313" key="13">
    <source>
        <dbReference type="Proteomes" id="UP000653156"/>
    </source>
</evidence>
<feature type="active site" description="Proton acceptor" evidence="10">
    <location>
        <position position="69"/>
    </location>
</feature>
<dbReference type="EC" id="3.6.1.66" evidence="10"/>
<dbReference type="InterPro" id="IPR002637">
    <property type="entry name" value="RdgB/HAM1"/>
</dbReference>
<accession>A0A892ZLX3</accession>
<feature type="binding site" evidence="10">
    <location>
        <begin position="153"/>
        <end position="156"/>
    </location>
    <ligand>
        <name>substrate</name>
    </ligand>
</feature>
<dbReference type="GO" id="GO:0035870">
    <property type="term" value="F:dITP diphosphatase activity"/>
    <property type="evidence" value="ECO:0007669"/>
    <property type="project" value="UniProtKB-UniRule"/>
</dbReference>
<comment type="catalytic activity">
    <reaction evidence="9 10">
        <text>XTP + H2O = XMP + diphosphate + H(+)</text>
        <dbReference type="Rhea" id="RHEA:28610"/>
        <dbReference type="ChEBI" id="CHEBI:15377"/>
        <dbReference type="ChEBI" id="CHEBI:15378"/>
        <dbReference type="ChEBI" id="CHEBI:33019"/>
        <dbReference type="ChEBI" id="CHEBI:57464"/>
        <dbReference type="ChEBI" id="CHEBI:61314"/>
        <dbReference type="EC" id="3.6.1.66"/>
    </reaction>
</comment>
<keyword evidence="13" id="KW-1185">Reference proteome</keyword>
<dbReference type="GO" id="GO:0046872">
    <property type="term" value="F:metal ion binding"/>
    <property type="evidence" value="ECO:0007669"/>
    <property type="project" value="UniProtKB-KW"/>
</dbReference>
<comment type="function">
    <text evidence="10">Pyrophosphatase that catalyzes the hydrolysis of nucleoside triphosphates to their monophosphate derivatives, with a high preference for the non-canonical purine nucleotides XTP (xanthosine triphosphate), dITP (deoxyinosine triphosphate) and ITP. Seems to function as a house-cleaning enzyme that removes non-canonical purine nucleotides from the nucleotide pool, thus preventing their incorporation into DNA/RNA and avoiding chromosomal lesions.</text>
</comment>
<protein>
    <recommendedName>
        <fullName evidence="10">dITP/XTP pyrophosphatase</fullName>
        <ecNumber evidence="10">3.6.1.66</ecNumber>
    </recommendedName>
    <alternativeName>
        <fullName evidence="10">Non-canonical purine NTP pyrophosphatase</fullName>
    </alternativeName>
    <alternativeName>
        <fullName evidence="10">Non-standard purine NTP pyrophosphatase</fullName>
    </alternativeName>
    <alternativeName>
        <fullName evidence="10">Nucleoside-triphosphate diphosphatase</fullName>
    </alternativeName>
    <alternativeName>
        <fullName evidence="10">Nucleoside-triphosphate pyrophosphatase</fullName>
        <shortName evidence="10">NTPase</shortName>
    </alternativeName>
</protein>
<dbReference type="GO" id="GO:0036220">
    <property type="term" value="F:ITP diphosphatase activity"/>
    <property type="evidence" value="ECO:0007669"/>
    <property type="project" value="UniProtKB-UniRule"/>
</dbReference>
<dbReference type="HAMAP" id="MF_01405">
    <property type="entry name" value="Non_canon_purine_NTPase"/>
    <property type="match status" value="1"/>
</dbReference>
<organism evidence="12 13">
    <name type="scientific">Paralysiella testudinis</name>
    <dbReference type="NCBI Taxonomy" id="2809020"/>
    <lineage>
        <taxon>Bacteria</taxon>
        <taxon>Pseudomonadati</taxon>
        <taxon>Pseudomonadota</taxon>
        <taxon>Betaproteobacteria</taxon>
        <taxon>Neisseriales</taxon>
        <taxon>Neisseriaceae</taxon>
        <taxon>Paralysiella</taxon>
    </lineage>
</organism>
<name>A0A892ZLX3_9NEIS</name>
<feature type="binding site" evidence="10">
    <location>
        <begin position="8"/>
        <end position="13"/>
    </location>
    <ligand>
        <name>substrate</name>
    </ligand>
</feature>
<evidence type="ECO:0000256" key="9">
    <source>
        <dbReference type="ARBA" id="ARBA00052017"/>
    </source>
</evidence>
<dbReference type="NCBIfam" id="TIGR00042">
    <property type="entry name" value="RdgB/HAM1 family non-canonical purine NTP pyrophosphatase"/>
    <property type="match status" value="1"/>
</dbReference>
<feature type="binding site" evidence="10">
    <location>
        <position position="70"/>
    </location>
    <ligand>
        <name>substrate</name>
    </ligand>
</feature>